<evidence type="ECO:0000259" key="1">
    <source>
        <dbReference type="Pfam" id="PF14478"/>
    </source>
</evidence>
<dbReference type="PROSITE" id="PS51257">
    <property type="entry name" value="PROKAR_LIPOPROTEIN"/>
    <property type="match status" value="1"/>
</dbReference>
<protein>
    <submittedName>
        <fullName evidence="2">DUF4430 domain-containing protein</fullName>
    </submittedName>
</protein>
<reference evidence="2 3" key="1">
    <citation type="submission" date="2020-08" db="EMBL/GenBank/DDBJ databases">
        <title>Genome public.</title>
        <authorList>
            <person name="Liu C."/>
            <person name="Sun Q."/>
        </authorList>
    </citation>
    <scope>NUCLEOTIDE SEQUENCE [LARGE SCALE GENOMIC DNA]</scope>
    <source>
        <strain evidence="2 3">BX4</strain>
    </source>
</reference>
<dbReference type="Proteomes" id="UP000597877">
    <property type="component" value="Unassembled WGS sequence"/>
</dbReference>
<keyword evidence="3" id="KW-1185">Reference proteome</keyword>
<comment type="caution">
    <text evidence="2">The sequence shown here is derived from an EMBL/GenBank/DDBJ whole genome shotgun (WGS) entry which is preliminary data.</text>
</comment>
<accession>A0ABR7F2F2</accession>
<feature type="domain" description="Transcobalamin-like C-terminal" evidence="1">
    <location>
        <begin position="78"/>
        <end position="153"/>
    </location>
</feature>
<gene>
    <name evidence="2" type="ORF">H8S00_07380</name>
</gene>
<evidence type="ECO:0000313" key="3">
    <source>
        <dbReference type="Proteomes" id="UP000597877"/>
    </source>
</evidence>
<name>A0ABR7F2F2_9FIRM</name>
<dbReference type="EMBL" id="JACOOZ010000004">
    <property type="protein sequence ID" value="MBC5667798.1"/>
    <property type="molecule type" value="Genomic_DNA"/>
</dbReference>
<dbReference type="RefSeq" id="WP_118589832.1">
    <property type="nucleotide sequence ID" value="NZ_JACOOZ010000004.1"/>
</dbReference>
<organism evidence="2 3">
    <name type="scientific">Eubacterium segne</name>
    <dbReference type="NCBI Taxonomy" id="2763045"/>
    <lineage>
        <taxon>Bacteria</taxon>
        <taxon>Bacillati</taxon>
        <taxon>Bacillota</taxon>
        <taxon>Clostridia</taxon>
        <taxon>Eubacteriales</taxon>
        <taxon>Eubacteriaceae</taxon>
        <taxon>Eubacterium</taxon>
    </lineage>
</organism>
<dbReference type="Pfam" id="PF14478">
    <property type="entry name" value="DUF4430"/>
    <property type="match status" value="1"/>
</dbReference>
<sequence>MKYYLKKAILFVLIAVLSLIIIGCGKKETPDNSGKKCTIMVECSKIFDNQDKLDKAVKDYIPKDGIILKKKEVSFNEGENVYDVLKRELKNENILMEASFTTGTAYIEGINNIYEFSCGELSGWMYCVNGEYPNVGCSDYKIKDGDNIEWHYTCDLGEDLKN</sequence>
<dbReference type="InterPro" id="IPR027954">
    <property type="entry name" value="Transcobalamin-like_C"/>
</dbReference>
<dbReference type="Gene3D" id="2.170.130.30">
    <property type="match status" value="1"/>
</dbReference>
<evidence type="ECO:0000313" key="2">
    <source>
        <dbReference type="EMBL" id="MBC5667798.1"/>
    </source>
</evidence>
<proteinExistence type="predicted"/>